<feature type="signal peptide" evidence="1">
    <location>
        <begin position="1"/>
        <end position="18"/>
    </location>
</feature>
<dbReference type="AlphaFoldDB" id="A0AAD0MQC0"/>
<evidence type="ECO:0000313" key="3">
    <source>
        <dbReference type="Proteomes" id="UP000241472"/>
    </source>
</evidence>
<evidence type="ECO:0000313" key="2">
    <source>
        <dbReference type="EMBL" id="AVQ26253.1"/>
    </source>
</evidence>
<dbReference type="KEGG" id="fpei:C4N17_11860"/>
<dbReference type="RefSeq" id="WP_008794027.1">
    <property type="nucleotide sequence ID" value="NZ_CABKNO010000002.1"/>
</dbReference>
<evidence type="ECO:0008006" key="4">
    <source>
        <dbReference type="Google" id="ProtNLM"/>
    </source>
</evidence>
<proteinExistence type="predicted"/>
<feature type="chain" id="PRO_5042090460" description="Lipoprotein" evidence="1">
    <location>
        <begin position="19"/>
        <end position="150"/>
    </location>
</feature>
<gene>
    <name evidence="2" type="ORF">C4N17_11860</name>
</gene>
<reference evidence="2 3" key="1">
    <citation type="submission" date="2018-03" db="EMBL/GenBank/DDBJ databases">
        <title>Complete Fusobacterium genomes using hybrid Minion sequencing.</title>
        <authorList>
            <person name="Slade D.J."/>
            <person name="Lahmers K."/>
        </authorList>
    </citation>
    <scope>NUCLEOTIDE SEQUENCE [LARGE SCALE GENOMIC DNA]</scope>
    <source>
        <strain evidence="2 3">2_1_31</strain>
    </source>
</reference>
<sequence>MKKIFLFVLMLFAFAACSNTQFVHDVQPISKSEKTVLIQYFPSDFEIPLEKALEDNFWKVSVVANKDSASPSVKSNIAVTCDGLYLAHFGTYQGTIKFSDLRTGKRIAIYKFNMATRGAIIENIVKTLEALPGASNTIPATSTTSTQAVK</sequence>
<name>A0AAD0MQC0_9FUSO</name>
<evidence type="ECO:0000256" key="1">
    <source>
        <dbReference type="SAM" id="SignalP"/>
    </source>
</evidence>
<accession>A0AAD0MQC0</accession>
<dbReference type="PROSITE" id="PS51257">
    <property type="entry name" value="PROKAR_LIPOPROTEIN"/>
    <property type="match status" value="1"/>
</dbReference>
<keyword evidence="1" id="KW-0732">Signal</keyword>
<organism evidence="2 3">
    <name type="scientific">Fusobacterium periodonticum</name>
    <dbReference type="NCBI Taxonomy" id="860"/>
    <lineage>
        <taxon>Bacteria</taxon>
        <taxon>Fusobacteriati</taxon>
        <taxon>Fusobacteriota</taxon>
        <taxon>Fusobacteriia</taxon>
        <taxon>Fusobacteriales</taxon>
        <taxon>Fusobacteriaceae</taxon>
        <taxon>Fusobacterium</taxon>
    </lineage>
</organism>
<dbReference type="Proteomes" id="UP000241472">
    <property type="component" value="Chromosome"/>
</dbReference>
<protein>
    <recommendedName>
        <fullName evidence="4">Lipoprotein</fullName>
    </recommendedName>
</protein>
<dbReference type="EMBL" id="CP028108">
    <property type="protein sequence ID" value="AVQ26253.1"/>
    <property type="molecule type" value="Genomic_DNA"/>
</dbReference>